<proteinExistence type="predicted"/>
<evidence type="ECO:0000259" key="1">
    <source>
        <dbReference type="Pfam" id="PF06439"/>
    </source>
</evidence>
<accession>D5ENR3</accession>
<dbReference type="GO" id="GO:0016787">
    <property type="term" value="F:hydrolase activity"/>
    <property type="evidence" value="ECO:0007669"/>
    <property type="project" value="InterPro"/>
</dbReference>
<dbReference type="OrthoDB" id="188838at2"/>
<reference evidence="2 3" key="1">
    <citation type="journal article" date="2010" name="Stand. Genomic Sci.">
        <title>Complete genome sequence of Coraliomargarita akajimensis type strain (04OKA010-24).</title>
        <authorList>
            <person name="Mavromatis K."/>
            <person name="Abt B."/>
            <person name="Brambilla E."/>
            <person name="Lapidus A."/>
            <person name="Copeland A."/>
            <person name="Deshpande S."/>
            <person name="Nolan M."/>
            <person name="Lucas S."/>
            <person name="Tice H."/>
            <person name="Cheng J.F."/>
            <person name="Han C."/>
            <person name="Detter J.C."/>
            <person name="Woyke T."/>
            <person name="Goodwin L."/>
            <person name="Pitluck S."/>
            <person name="Held B."/>
            <person name="Brettin T."/>
            <person name="Tapia R."/>
            <person name="Ivanova N."/>
            <person name="Mikhailova N."/>
            <person name="Pati A."/>
            <person name="Liolios K."/>
            <person name="Chen A."/>
            <person name="Palaniappan K."/>
            <person name="Land M."/>
            <person name="Hauser L."/>
            <person name="Chang Y.J."/>
            <person name="Jeffries C.D."/>
            <person name="Rohde M."/>
            <person name="Goker M."/>
            <person name="Bristow J."/>
            <person name="Eisen J.A."/>
            <person name="Markowitz V."/>
            <person name="Hugenholtz P."/>
            <person name="Klenk H.P."/>
            <person name="Kyrpides N.C."/>
        </authorList>
    </citation>
    <scope>NUCLEOTIDE SEQUENCE [LARGE SCALE GENOMIC DNA]</scope>
    <source>
        <strain evidence="3">DSM 45221 / IAM 15411 / JCM 23193 / KCTC 12865</strain>
    </source>
</reference>
<dbReference type="KEGG" id="caa:Caka_0547"/>
<dbReference type="STRING" id="583355.Caka_0547"/>
<dbReference type="Gene3D" id="2.60.120.560">
    <property type="entry name" value="Exo-inulinase, domain 1"/>
    <property type="match status" value="1"/>
</dbReference>
<dbReference type="eggNOG" id="COG1413">
    <property type="taxonomic scope" value="Bacteria"/>
</dbReference>
<dbReference type="Proteomes" id="UP000000925">
    <property type="component" value="Chromosome"/>
</dbReference>
<dbReference type="RefSeq" id="WP_013042297.1">
    <property type="nucleotide sequence ID" value="NC_014008.1"/>
</dbReference>
<evidence type="ECO:0000313" key="2">
    <source>
        <dbReference type="EMBL" id="ADE53572.1"/>
    </source>
</evidence>
<gene>
    <name evidence="2" type="ordered locus">Caka_0547</name>
</gene>
<keyword evidence="3" id="KW-1185">Reference proteome</keyword>
<dbReference type="InterPro" id="IPR010496">
    <property type="entry name" value="AL/BT2_dom"/>
</dbReference>
<feature type="domain" description="3-keto-alpha-glucoside-1,2-lyase/3-keto-2-hydroxy-glucal hydratase" evidence="1">
    <location>
        <begin position="34"/>
        <end position="206"/>
    </location>
</feature>
<organism evidence="2 3">
    <name type="scientific">Coraliomargarita akajimensis (strain DSM 45221 / IAM 15411 / JCM 23193 / KCTC 12865 / 04OKA010-24)</name>
    <dbReference type="NCBI Taxonomy" id="583355"/>
    <lineage>
        <taxon>Bacteria</taxon>
        <taxon>Pseudomonadati</taxon>
        <taxon>Verrucomicrobiota</taxon>
        <taxon>Opitutia</taxon>
        <taxon>Puniceicoccales</taxon>
        <taxon>Coraliomargaritaceae</taxon>
        <taxon>Coraliomargarita</taxon>
    </lineage>
</organism>
<evidence type="ECO:0000313" key="3">
    <source>
        <dbReference type="Proteomes" id="UP000000925"/>
    </source>
</evidence>
<dbReference type="EMBL" id="CP001998">
    <property type="protein sequence ID" value="ADE53572.1"/>
    <property type="molecule type" value="Genomic_DNA"/>
</dbReference>
<sequence>MYPRHSFLAACLIVLTATLSSKEDQRSQSLGSIDLWAGATHTYTFSNGIIQCKPGQSGTIYTRRQYANFSVSFEFRLPAGGNNGLAIRYPGHGIPAYAGMCELQVLDNSAARYNDLDPRQYHGSAYGMVAARKGALKPVGEWNQQTVTVIGSAIRVELNGEPILDANLSEVTEFMQNKAHPGKDLRSGHFGLAGHQSPVAFRNIVISEITDAH</sequence>
<name>D5ENR3_CORAD</name>
<dbReference type="Pfam" id="PF06439">
    <property type="entry name" value="3keto-disac_hyd"/>
    <property type="match status" value="1"/>
</dbReference>
<protein>
    <recommendedName>
        <fullName evidence="1">3-keto-alpha-glucoside-1,2-lyase/3-keto-2-hydroxy-glucal hydratase domain-containing protein</fullName>
    </recommendedName>
</protein>
<dbReference type="AlphaFoldDB" id="D5ENR3"/>
<dbReference type="HOGENOM" id="CLU_073042_0_1_0"/>